<dbReference type="Pfam" id="PF01965">
    <property type="entry name" value="DJ-1_PfpI"/>
    <property type="match status" value="1"/>
</dbReference>
<name>A0A9X1SJK8_9GAMM</name>
<dbReference type="EMBL" id="JAJNAG010000003">
    <property type="protein sequence ID" value="MCD1124956.1"/>
    <property type="molecule type" value="Genomic_DNA"/>
</dbReference>
<dbReference type="InterPro" id="IPR029062">
    <property type="entry name" value="Class_I_gatase-like"/>
</dbReference>
<gene>
    <name evidence="7" type="primary">elbB</name>
    <name evidence="7" type="ORF">LPW36_02735</name>
</gene>
<dbReference type="AlphaFoldDB" id="A0A9X1SJK8"/>
<evidence type="ECO:0000313" key="7">
    <source>
        <dbReference type="EMBL" id="MCD1124956.1"/>
    </source>
</evidence>
<evidence type="ECO:0000313" key="8">
    <source>
        <dbReference type="Proteomes" id="UP001139171"/>
    </source>
</evidence>
<sequence>MKRVAVVLSGCGFLDGAEINESVLTLLALDRADAEVTCFAPDQPQSDVINHFTGQPATESRNVLTESARIARGKIQPLSQADAALFDALIVPGGVGAAKNLSNFASQGAECEINQDLTRLVKAMHKAGKPMGFICIAPVLLPKMLGVPVRLTIGNDIDTAEVVDAMGGEHITCPVDDIVVDEEQKVVTTPAYMLAQRISEAAQGIEKLVARVLVLSE</sequence>
<dbReference type="Gene3D" id="3.40.50.880">
    <property type="match status" value="1"/>
</dbReference>
<protein>
    <recommendedName>
        <fullName evidence="5">Glyoxalase</fullName>
    </recommendedName>
</protein>
<keyword evidence="3 5" id="KW-0456">Lyase</keyword>
<comment type="similarity">
    <text evidence="1 5">Belongs to the peptidase C56 family.</text>
</comment>
<reference evidence="7" key="1">
    <citation type="submission" date="2021-11" db="EMBL/GenBank/DDBJ databases">
        <title>Jinshanibacter sp. isolated from one year old Eriocheir sinensis.</title>
        <authorList>
            <person name="Li J.-Y."/>
            <person name="He W."/>
            <person name="Gao T.-H."/>
        </authorList>
    </citation>
    <scope>NUCLEOTIDE SEQUENCE</scope>
    <source>
        <strain evidence="7">LJY008</strain>
    </source>
</reference>
<dbReference type="InterPro" id="IPR026041">
    <property type="entry name" value="ElbB"/>
</dbReference>
<evidence type="ECO:0000256" key="3">
    <source>
        <dbReference type="ARBA" id="ARBA00023239"/>
    </source>
</evidence>
<dbReference type="PIRSF" id="PIRSF006320">
    <property type="entry name" value="Elb2"/>
    <property type="match status" value="1"/>
</dbReference>
<keyword evidence="8" id="KW-1185">Reference proteome</keyword>
<comment type="caution">
    <text evidence="7">The sequence shown here is derived from an EMBL/GenBank/DDBJ whole genome shotgun (WGS) entry which is preliminary data.</text>
</comment>
<evidence type="ECO:0000259" key="6">
    <source>
        <dbReference type="Pfam" id="PF01965"/>
    </source>
</evidence>
<dbReference type="NCBIfam" id="NF008747">
    <property type="entry name" value="PRK11780.1"/>
    <property type="match status" value="1"/>
</dbReference>
<dbReference type="SUPFAM" id="SSF52317">
    <property type="entry name" value="Class I glutamine amidotransferase-like"/>
    <property type="match status" value="1"/>
</dbReference>
<comment type="catalytic activity">
    <reaction evidence="4 5">
        <text>glyoxal + H2O = glycolate + H(+)</text>
        <dbReference type="Rhea" id="RHEA:51672"/>
        <dbReference type="ChEBI" id="CHEBI:15377"/>
        <dbReference type="ChEBI" id="CHEBI:15378"/>
        <dbReference type="ChEBI" id="CHEBI:29805"/>
        <dbReference type="ChEBI" id="CHEBI:34779"/>
    </reaction>
</comment>
<dbReference type="RefSeq" id="WP_230607960.1">
    <property type="nucleotide sequence ID" value="NZ_JAJNAG010000003.1"/>
</dbReference>
<dbReference type="PANTHER" id="PTHR10224">
    <property type="entry name" value="ES1 PROTEIN HOMOLOG, MITOCHONDRIAL"/>
    <property type="match status" value="1"/>
</dbReference>
<dbReference type="FunFam" id="3.40.50.880:FF:000032">
    <property type="entry name" value="Glyoxalase"/>
    <property type="match status" value="1"/>
</dbReference>
<dbReference type="PANTHER" id="PTHR10224:SF12">
    <property type="entry name" value="GLYOXALASE ELBB"/>
    <property type="match status" value="1"/>
</dbReference>
<evidence type="ECO:0000256" key="5">
    <source>
        <dbReference type="PIRNR" id="PIRNR006320"/>
    </source>
</evidence>
<accession>A0A9X1SJK8</accession>
<dbReference type="InterPro" id="IPR002818">
    <property type="entry name" value="DJ-1/PfpI"/>
</dbReference>
<feature type="domain" description="DJ-1/PfpI" evidence="6">
    <location>
        <begin position="15"/>
        <end position="155"/>
    </location>
</feature>
<dbReference type="Proteomes" id="UP001139171">
    <property type="component" value="Unassembled WGS sequence"/>
</dbReference>
<evidence type="ECO:0000256" key="4">
    <source>
        <dbReference type="ARBA" id="ARBA00051386"/>
    </source>
</evidence>
<evidence type="ECO:0000256" key="1">
    <source>
        <dbReference type="ARBA" id="ARBA00008542"/>
    </source>
</evidence>
<comment type="function">
    <text evidence="5">Displays glyoxalase activity, catalyzing the conversion of glyoxal to glycolate.</text>
</comment>
<dbReference type="CDD" id="cd03133">
    <property type="entry name" value="GATase1_ES1"/>
    <property type="match status" value="1"/>
</dbReference>
<evidence type="ECO:0000256" key="2">
    <source>
        <dbReference type="ARBA" id="ARBA00011738"/>
    </source>
</evidence>
<organism evidence="7 8">
    <name type="scientific">Limnobaculum eriocheiris</name>
    <dbReference type="NCBI Taxonomy" id="2897391"/>
    <lineage>
        <taxon>Bacteria</taxon>
        <taxon>Pseudomonadati</taxon>
        <taxon>Pseudomonadota</taxon>
        <taxon>Gammaproteobacteria</taxon>
        <taxon>Enterobacterales</taxon>
        <taxon>Budviciaceae</taxon>
        <taxon>Limnobaculum</taxon>
    </lineage>
</organism>
<dbReference type="GO" id="GO:0016829">
    <property type="term" value="F:lyase activity"/>
    <property type="evidence" value="ECO:0007669"/>
    <property type="project" value="UniProtKB-UniRule"/>
</dbReference>
<proteinExistence type="inferred from homology"/>
<comment type="subunit">
    <text evidence="2">Homodimer.</text>
</comment>